<dbReference type="InterPro" id="IPR011032">
    <property type="entry name" value="GroES-like_sf"/>
</dbReference>
<dbReference type="Gene3D" id="3.10.180.10">
    <property type="entry name" value="2,3-Dihydroxybiphenyl 1,2-Dioxygenase, domain 1"/>
    <property type="match status" value="1"/>
</dbReference>
<reference evidence="4" key="1">
    <citation type="submission" date="2020-02" db="EMBL/GenBank/DDBJ databases">
        <authorList>
            <person name="Meier V. D."/>
        </authorList>
    </citation>
    <scope>NUCLEOTIDE SEQUENCE</scope>
    <source>
        <strain evidence="4">AVDCRST_MAG57</strain>
    </source>
</reference>
<dbReference type="Pfam" id="PF13602">
    <property type="entry name" value="ADH_zinc_N_2"/>
    <property type="match status" value="1"/>
</dbReference>
<keyword evidence="2" id="KW-0560">Oxidoreductase</keyword>
<dbReference type="EMBL" id="CADCTI010000316">
    <property type="protein sequence ID" value="CAA9282531.1"/>
    <property type="molecule type" value="Genomic_DNA"/>
</dbReference>
<dbReference type="SUPFAM" id="SSF50129">
    <property type="entry name" value="GroES-like"/>
    <property type="match status" value="1"/>
</dbReference>
<dbReference type="GO" id="GO:0070402">
    <property type="term" value="F:NADPH binding"/>
    <property type="evidence" value="ECO:0007669"/>
    <property type="project" value="TreeGrafter"/>
</dbReference>
<dbReference type="Gene3D" id="3.40.50.720">
    <property type="entry name" value="NAD(P)-binding Rossmann-like Domain"/>
    <property type="match status" value="1"/>
</dbReference>
<organism evidence="4">
    <name type="scientific">uncultured Blastococcus sp</name>
    <dbReference type="NCBI Taxonomy" id="217144"/>
    <lineage>
        <taxon>Bacteria</taxon>
        <taxon>Bacillati</taxon>
        <taxon>Actinomycetota</taxon>
        <taxon>Actinomycetes</taxon>
        <taxon>Geodermatophilales</taxon>
        <taxon>Geodermatophilaceae</taxon>
        <taxon>Blastococcus</taxon>
        <taxon>environmental samples</taxon>
    </lineage>
</organism>
<gene>
    <name evidence="4" type="ORF">AVDCRST_MAG57-3950</name>
</gene>
<sequence length="483" mass="50262">MYAARFHAIGGEDALAVDEVATPEPGEGEVRIKVAAATVNRTDINARIGLYGLPDPGPEGYPIGMDAAGTIDVIGSGVTGVSAGDEVVGFSAAPQRAGAQAEYVVLPADAVAPAPRNTPLTRAATLPLNGLTALQALRALDLAPGSTVVVTGAAGGLGMMALQLVHDAGHRVVAWVRSEADTGYVRSLGADEVITDASQAAAQSADAVVDAATLTDATLGLLRDRGAYVTFRGAEPPPERGITTIAIGVRNDGPQLRELVALVEAERLRLPGAEELPLTEVATAQRRFDAGGVRARLVLVPAHRPARITRRRALLAAAGTTVSAALVACGGDADTAAQTRTGPPAGPPTRPGGTLGLGIVGLHVTDLDRSLAFYRRLGLEIPESVDTGDGAFRLRLPTGQIFFWETLEYTARYFEGYERGTGERRVSLEFGFADPASVDGMYRELTGDGTDSFLEPTSYGRTRLAGVVDPDGNQINLRFPLAS</sequence>
<evidence type="ECO:0000256" key="1">
    <source>
        <dbReference type="ARBA" id="ARBA00022857"/>
    </source>
</evidence>
<dbReference type="Pfam" id="PF00903">
    <property type="entry name" value="Glyoxalase"/>
    <property type="match status" value="1"/>
</dbReference>
<dbReference type="InterPro" id="IPR037523">
    <property type="entry name" value="VOC_core"/>
</dbReference>
<dbReference type="Gene3D" id="3.90.180.10">
    <property type="entry name" value="Medium-chain alcohol dehydrogenases, catalytic domain"/>
    <property type="match status" value="1"/>
</dbReference>
<dbReference type="GO" id="GO:0005829">
    <property type="term" value="C:cytosol"/>
    <property type="evidence" value="ECO:0007669"/>
    <property type="project" value="TreeGrafter"/>
</dbReference>
<dbReference type="InterPro" id="IPR013154">
    <property type="entry name" value="ADH-like_N"/>
</dbReference>
<dbReference type="PANTHER" id="PTHR48106:SF13">
    <property type="entry name" value="QUINONE OXIDOREDUCTASE-RELATED"/>
    <property type="match status" value="1"/>
</dbReference>
<dbReference type="InterPro" id="IPR020843">
    <property type="entry name" value="ER"/>
</dbReference>
<dbReference type="CDD" id="cd05289">
    <property type="entry name" value="MDR_like_2"/>
    <property type="match status" value="1"/>
</dbReference>
<evidence type="ECO:0000313" key="4">
    <source>
        <dbReference type="EMBL" id="CAA9282531.1"/>
    </source>
</evidence>
<name>A0A6J4JMV7_9ACTN</name>
<dbReference type="Pfam" id="PF08240">
    <property type="entry name" value="ADH_N"/>
    <property type="match status" value="1"/>
</dbReference>
<dbReference type="InterPro" id="IPR029068">
    <property type="entry name" value="Glyas_Bleomycin-R_OHBP_Dase"/>
</dbReference>
<protein>
    <recommendedName>
        <fullName evidence="3">VOC domain-containing protein</fullName>
    </recommendedName>
</protein>
<dbReference type="InterPro" id="IPR036291">
    <property type="entry name" value="NAD(P)-bd_dom_sf"/>
</dbReference>
<dbReference type="SUPFAM" id="SSF54593">
    <property type="entry name" value="Glyoxalase/Bleomycin resistance protein/Dihydroxybiphenyl dioxygenase"/>
    <property type="match status" value="1"/>
</dbReference>
<dbReference type="PANTHER" id="PTHR48106">
    <property type="entry name" value="QUINONE OXIDOREDUCTASE PIG3-RELATED"/>
    <property type="match status" value="1"/>
</dbReference>
<evidence type="ECO:0000256" key="2">
    <source>
        <dbReference type="ARBA" id="ARBA00023002"/>
    </source>
</evidence>
<dbReference type="InterPro" id="IPR004360">
    <property type="entry name" value="Glyas_Fos-R_dOase_dom"/>
</dbReference>
<feature type="domain" description="VOC" evidence="3">
    <location>
        <begin position="356"/>
        <end position="480"/>
    </location>
</feature>
<dbReference type="GO" id="GO:0003960">
    <property type="term" value="F:quinone reductase (NADPH) activity"/>
    <property type="evidence" value="ECO:0007669"/>
    <property type="project" value="TreeGrafter"/>
</dbReference>
<dbReference type="SMART" id="SM00829">
    <property type="entry name" value="PKS_ER"/>
    <property type="match status" value="1"/>
</dbReference>
<dbReference type="SUPFAM" id="SSF51735">
    <property type="entry name" value="NAD(P)-binding Rossmann-fold domains"/>
    <property type="match status" value="1"/>
</dbReference>
<dbReference type="AlphaFoldDB" id="A0A6J4JMV7"/>
<proteinExistence type="predicted"/>
<dbReference type="PROSITE" id="PS51819">
    <property type="entry name" value="VOC"/>
    <property type="match status" value="1"/>
</dbReference>
<accession>A0A6J4JMV7</accession>
<keyword evidence="1" id="KW-0521">NADP</keyword>
<dbReference type="GO" id="GO:0035925">
    <property type="term" value="F:mRNA 3'-UTR AU-rich region binding"/>
    <property type="evidence" value="ECO:0007669"/>
    <property type="project" value="TreeGrafter"/>
</dbReference>
<evidence type="ECO:0000259" key="3">
    <source>
        <dbReference type="PROSITE" id="PS51819"/>
    </source>
</evidence>